<dbReference type="CDD" id="cd15489">
    <property type="entry name" value="PHD_SF"/>
    <property type="match status" value="1"/>
</dbReference>
<reference evidence="14 15" key="1">
    <citation type="submission" date="2014-04" db="EMBL/GenBank/DDBJ databases">
        <authorList>
            <consortium name="DOE Joint Genome Institute"/>
            <person name="Kuo A."/>
            <person name="Girlanda M."/>
            <person name="Perotto S."/>
            <person name="Kohler A."/>
            <person name="Nagy L.G."/>
            <person name="Floudas D."/>
            <person name="Copeland A."/>
            <person name="Barry K.W."/>
            <person name="Cichocki N."/>
            <person name="Veneault-Fourrey C."/>
            <person name="LaButti K."/>
            <person name="Lindquist E.A."/>
            <person name="Lipzen A."/>
            <person name="Lundell T."/>
            <person name="Morin E."/>
            <person name="Murat C."/>
            <person name="Sun H."/>
            <person name="Tunlid A."/>
            <person name="Henrissat B."/>
            <person name="Grigoriev I.V."/>
            <person name="Hibbett D.S."/>
            <person name="Martin F."/>
            <person name="Nordberg H.P."/>
            <person name="Cantor M.N."/>
            <person name="Hua S.X."/>
        </authorList>
    </citation>
    <scope>NUCLEOTIDE SEQUENCE [LARGE SCALE GENOMIC DNA]</scope>
    <source>
        <strain evidence="14 15">MUT 4182</strain>
    </source>
</reference>
<evidence type="ECO:0000256" key="9">
    <source>
        <dbReference type="SAM" id="MobiDB-lite"/>
    </source>
</evidence>
<dbReference type="PROSITE" id="PS51011">
    <property type="entry name" value="ARID"/>
    <property type="match status" value="1"/>
</dbReference>
<dbReference type="Pfam" id="PF01388">
    <property type="entry name" value="ARID"/>
    <property type="match status" value="1"/>
</dbReference>
<dbReference type="PROSITE" id="PS51184">
    <property type="entry name" value="JMJC"/>
    <property type="match status" value="1"/>
</dbReference>
<comment type="subcellular location">
    <subcellularLocation>
        <location evidence="1">Nucleus</location>
    </subcellularLocation>
</comment>
<dbReference type="InterPro" id="IPR013637">
    <property type="entry name" value="Lys_sp_deMease-like_dom"/>
</dbReference>
<dbReference type="InterPro" id="IPR013083">
    <property type="entry name" value="Znf_RING/FYVE/PHD"/>
</dbReference>
<evidence type="ECO:0000256" key="4">
    <source>
        <dbReference type="ARBA" id="ARBA00022771"/>
    </source>
</evidence>
<dbReference type="GO" id="GO:0005634">
    <property type="term" value="C:nucleus"/>
    <property type="evidence" value="ECO:0007669"/>
    <property type="project" value="UniProtKB-SubCell"/>
</dbReference>
<dbReference type="PROSITE" id="PS51183">
    <property type="entry name" value="JMJN"/>
    <property type="match status" value="1"/>
</dbReference>
<dbReference type="InterPro" id="IPR011011">
    <property type="entry name" value="Znf_FYVE_PHD"/>
</dbReference>
<feature type="compositionally biased region" description="Basic and acidic residues" evidence="9">
    <location>
        <begin position="1480"/>
        <end position="1500"/>
    </location>
</feature>
<feature type="region of interest" description="Disordered" evidence="9">
    <location>
        <begin position="185"/>
        <end position="269"/>
    </location>
</feature>
<dbReference type="Pfam" id="PF02928">
    <property type="entry name" value="zf-C5HC2"/>
    <property type="match status" value="1"/>
</dbReference>
<keyword evidence="6" id="KW-0408">Iron</keyword>
<dbReference type="Pfam" id="PF02373">
    <property type="entry name" value="JmjC"/>
    <property type="match status" value="1"/>
</dbReference>
<evidence type="ECO:0000259" key="10">
    <source>
        <dbReference type="PROSITE" id="PS50016"/>
    </source>
</evidence>
<dbReference type="FunFam" id="1.10.150.60:FF:000016">
    <property type="entry name" value="Putative Lysine-specific demethylase 5B"/>
    <property type="match status" value="1"/>
</dbReference>
<evidence type="ECO:0000256" key="1">
    <source>
        <dbReference type="ARBA" id="ARBA00004123"/>
    </source>
</evidence>
<feature type="domain" description="JmjN" evidence="12">
    <location>
        <begin position="21"/>
        <end position="62"/>
    </location>
</feature>
<feature type="domain" description="ARID" evidence="11">
    <location>
        <begin position="86"/>
        <end position="177"/>
    </location>
</feature>
<evidence type="ECO:0000259" key="12">
    <source>
        <dbReference type="PROSITE" id="PS51183"/>
    </source>
</evidence>
<keyword evidence="3" id="KW-0677">Repeat</keyword>
<dbReference type="Gene3D" id="1.10.150.60">
    <property type="entry name" value="ARID DNA-binding domain"/>
    <property type="match status" value="1"/>
</dbReference>
<dbReference type="InterPro" id="IPR019786">
    <property type="entry name" value="Zinc_finger_PHD-type_CS"/>
</dbReference>
<dbReference type="InterPro" id="IPR019787">
    <property type="entry name" value="Znf_PHD-finger"/>
</dbReference>
<feature type="region of interest" description="Disordered" evidence="9">
    <location>
        <begin position="1382"/>
        <end position="1500"/>
    </location>
</feature>
<dbReference type="SMART" id="SM00558">
    <property type="entry name" value="JmjC"/>
    <property type="match status" value="1"/>
</dbReference>
<dbReference type="InterPro" id="IPR036431">
    <property type="entry name" value="ARID_dom_sf"/>
</dbReference>
<keyword evidence="5" id="KW-0862">Zinc</keyword>
<dbReference type="OrthoDB" id="1678912at2759"/>
<dbReference type="SUPFAM" id="SSF51197">
    <property type="entry name" value="Clavaminate synthase-like"/>
    <property type="match status" value="1"/>
</dbReference>
<dbReference type="InterPro" id="IPR004198">
    <property type="entry name" value="Znf_C5HC2"/>
</dbReference>
<dbReference type="Gene3D" id="2.30.30.1150">
    <property type="match status" value="1"/>
</dbReference>
<evidence type="ECO:0000256" key="6">
    <source>
        <dbReference type="ARBA" id="ARBA00023004"/>
    </source>
</evidence>
<feature type="compositionally biased region" description="Low complexity" evidence="9">
    <location>
        <begin position="200"/>
        <end position="212"/>
    </location>
</feature>
<dbReference type="EMBL" id="KN822967">
    <property type="protein sequence ID" value="KIO30970.1"/>
    <property type="molecule type" value="Genomic_DNA"/>
</dbReference>
<dbReference type="Gene3D" id="2.60.120.650">
    <property type="entry name" value="Cupin"/>
    <property type="match status" value="1"/>
</dbReference>
<keyword evidence="4 8" id="KW-0863">Zinc-finger</keyword>
<dbReference type="Pfam" id="PF02375">
    <property type="entry name" value="JmjN"/>
    <property type="match status" value="1"/>
</dbReference>
<dbReference type="GO" id="GO:0000785">
    <property type="term" value="C:chromatin"/>
    <property type="evidence" value="ECO:0007669"/>
    <property type="project" value="TreeGrafter"/>
</dbReference>
<evidence type="ECO:0000256" key="7">
    <source>
        <dbReference type="ARBA" id="ARBA00023242"/>
    </source>
</evidence>
<sequence length="1500" mass="168830">MPRRNVDPPRTTPRPFDIEDCPAFYPTAEEWKDPMAYVKSISDRAKAYGICKIVPPEGWNMPFVIDTKTFSFKTRLQRLNSIEASSRAKINFLEQLYRFHQQQEAVGPVVPTINHKPLDLWLLRKEVHSRGGFDIVSRAKQWGEVARAMSYDGIVGVSTQLKNAYIRIILPFEQFSEHIRNSPSMSALSPEIRYPPTSPAAASRMGGRMGAANQAPPRMSRMRANPPPANGGANGKSGISASVSRTSTPLSISSSSLSEPSEEEKPNVRSEIKIEVTPAEDVDVTMNGVATTSTPLPRISTQKDKPPDYVQGDSCEVCNSGDKGTQMLLCDGCDHDPPLSYVPKGQWFCHICLFDTGGDYGFDEGEDHSLHSFQARDLAFRKAWFEAHRPPPPPEGHNDPYRYKVGDVELGEDDVEREFWRLVESPLETVEIEYGADVHSTTHGSLSKSQPLSASPSLETHPLDPYSKDGWNMNNMPIVSDSLLRYVKSDISGMTVPWVYVGMVFSTFCWHNEDHYTYSVNYMHWGETKTWYGIPGDDAEKFEAAIKSEAPDLFEAQPDLLLREMIDGHLTLRKKLRQAVPNIPEVTEEQDVPEDQYQCAVCKGFSYLAQVTCQCTKQVACLEHWTELCGCLHTNRTLRKRFDDDQLLAILRKVRERSTAPITWRRTLQTTLAGPEKPELITLRSLAKDATEMEVTLPEYPNLRKFVDRANHIVERALDILRDRPLPTFRKYLPRKQTNEVQPLSDGEYDAQDVVDLLREADELWFDSSEMRDLVKLDKWAAGWDQRAGSMIAELHRAGPNAPLDRAAWDALLFEAYGHNYRLGRFEDVGRVAKRIRFLEELRAVQDTPLTMEDVEELQKQAVNCSLPSDNEQAVKLKELAERGTQWCKYAHMVLDTPVIALEDLNKLVAPPCSVPVFPSLLERIDSVRGRAREIEKQAKAILYPSVGRRTPISEALRLVSTTQKDFLVPAVQILAEVAPQAAHIEKTCFDIINNRYSPQASHKPLFEELRDMRNTVQKKLWMFTIPSFDIVDQQLVQHDAWLEKLPWYRTPEPAMQGKLIVDDVVQNTRPEDDKPPSDPECTCICPLPVKVTVEKQADAVQCDHCGAKFHSKCIEGSCPFCDHHHWNGSLTKTRNFEYIDLLPIARAAPDLTRNYSLAWKHMDIIITYVDRLTRAIDMFLGGVNEQNINPAPPNFIPQTRHFLRKLYKMQFSIKARADIPSYGLTLCHVHRLLANNTKATQDASQKKKAQRRPKFIFTAEVMPLANDGSRCLCKGSHVGHRLITCNSCSYNFHGYCVRYDEANNPAPKPWRCPMCMIRKGKQYPQSAVRVRTVAEQEADVYVDTKACLENYSWQLIRQRLPPPTDYTIILELERFIPGSNQYPESSLAAKPPAPASQPQSSAGSSTPIPREPSRTPKPAAPSGSASTSGSASQPPAASSSSSGSSRAIMPSPAYIAPSVSKRKAPTSPAAENPRRLKLLFREGDKANDEATSRAERPAA</sequence>
<dbReference type="GO" id="GO:0003677">
    <property type="term" value="F:DNA binding"/>
    <property type="evidence" value="ECO:0007669"/>
    <property type="project" value="InterPro"/>
</dbReference>
<feature type="domain" description="PHD-type" evidence="10">
    <location>
        <begin position="1269"/>
        <end position="1319"/>
    </location>
</feature>
<evidence type="ECO:0000256" key="3">
    <source>
        <dbReference type="ARBA" id="ARBA00022737"/>
    </source>
</evidence>
<keyword evidence="7" id="KW-0539">Nucleus</keyword>
<keyword evidence="2" id="KW-0479">Metal-binding</keyword>
<feature type="region of interest" description="Disordered" evidence="9">
    <location>
        <begin position="441"/>
        <end position="466"/>
    </location>
</feature>
<dbReference type="Pfam" id="PF08429">
    <property type="entry name" value="PLU-1"/>
    <property type="match status" value="1"/>
</dbReference>
<dbReference type="SMART" id="SM00501">
    <property type="entry name" value="BRIGHT"/>
    <property type="match status" value="1"/>
</dbReference>
<dbReference type="SMART" id="SM01014">
    <property type="entry name" value="ARID"/>
    <property type="match status" value="1"/>
</dbReference>
<organism evidence="14 15">
    <name type="scientific">Tulasnella calospora MUT 4182</name>
    <dbReference type="NCBI Taxonomy" id="1051891"/>
    <lineage>
        <taxon>Eukaryota</taxon>
        <taxon>Fungi</taxon>
        <taxon>Dikarya</taxon>
        <taxon>Basidiomycota</taxon>
        <taxon>Agaricomycotina</taxon>
        <taxon>Agaricomycetes</taxon>
        <taxon>Cantharellales</taxon>
        <taxon>Tulasnellaceae</taxon>
        <taxon>Tulasnella</taxon>
    </lineage>
</organism>
<dbReference type="SMART" id="SM00545">
    <property type="entry name" value="JmjN"/>
    <property type="match status" value="1"/>
</dbReference>
<feature type="compositionally biased region" description="Low complexity" evidence="9">
    <location>
        <begin position="1384"/>
        <end position="1406"/>
    </location>
</feature>
<feature type="domain" description="JmjC" evidence="13">
    <location>
        <begin position="465"/>
        <end position="606"/>
    </location>
</feature>
<evidence type="ECO:0000313" key="15">
    <source>
        <dbReference type="Proteomes" id="UP000054248"/>
    </source>
</evidence>
<dbReference type="Gene3D" id="3.30.40.10">
    <property type="entry name" value="Zinc/RING finger domain, C3HC4 (zinc finger)"/>
    <property type="match status" value="1"/>
</dbReference>
<dbReference type="InterPro" id="IPR001965">
    <property type="entry name" value="Znf_PHD"/>
</dbReference>
<dbReference type="HOGENOM" id="CLU_000991_5_2_1"/>
<name>A0A0C3QGW9_9AGAM</name>
<feature type="compositionally biased region" description="Polar residues" evidence="9">
    <location>
        <begin position="441"/>
        <end position="458"/>
    </location>
</feature>
<dbReference type="PANTHER" id="PTHR10694:SF33">
    <property type="entry name" value="LYSINE-SPECIFIC DEMETHYLASE 5"/>
    <property type="match status" value="1"/>
</dbReference>
<dbReference type="SUPFAM" id="SSF46774">
    <property type="entry name" value="ARID-like"/>
    <property type="match status" value="1"/>
</dbReference>
<dbReference type="GO" id="GO:0034647">
    <property type="term" value="F:histone H3K4me/H3K4me2/H3K4me3 demethylase activity"/>
    <property type="evidence" value="ECO:0007669"/>
    <property type="project" value="TreeGrafter"/>
</dbReference>
<dbReference type="GO" id="GO:0006355">
    <property type="term" value="P:regulation of DNA-templated transcription"/>
    <property type="evidence" value="ECO:0007669"/>
    <property type="project" value="TreeGrafter"/>
</dbReference>
<dbReference type="Pfam" id="PF00628">
    <property type="entry name" value="PHD"/>
    <property type="match status" value="1"/>
</dbReference>
<dbReference type="SMART" id="SM00249">
    <property type="entry name" value="PHD"/>
    <property type="match status" value="3"/>
</dbReference>
<feature type="compositionally biased region" description="Low complexity" evidence="9">
    <location>
        <begin position="242"/>
        <end position="259"/>
    </location>
</feature>
<dbReference type="InterPro" id="IPR001606">
    <property type="entry name" value="ARID_dom"/>
</dbReference>
<evidence type="ECO:0000259" key="13">
    <source>
        <dbReference type="PROSITE" id="PS51184"/>
    </source>
</evidence>
<proteinExistence type="predicted"/>
<keyword evidence="15" id="KW-1185">Reference proteome</keyword>
<feature type="compositionally biased region" description="Low complexity" evidence="9">
    <location>
        <begin position="1417"/>
        <end position="1453"/>
    </location>
</feature>
<protein>
    <submittedName>
        <fullName evidence="14">Uncharacterized protein</fullName>
    </submittedName>
</protein>
<dbReference type="InterPro" id="IPR003347">
    <property type="entry name" value="JmjC_dom"/>
</dbReference>
<evidence type="ECO:0000259" key="11">
    <source>
        <dbReference type="PROSITE" id="PS51011"/>
    </source>
</evidence>
<reference evidence="15" key="2">
    <citation type="submission" date="2015-01" db="EMBL/GenBank/DDBJ databases">
        <title>Evolutionary Origins and Diversification of the Mycorrhizal Mutualists.</title>
        <authorList>
            <consortium name="DOE Joint Genome Institute"/>
            <consortium name="Mycorrhizal Genomics Consortium"/>
            <person name="Kohler A."/>
            <person name="Kuo A."/>
            <person name="Nagy L.G."/>
            <person name="Floudas D."/>
            <person name="Copeland A."/>
            <person name="Barry K.W."/>
            <person name="Cichocki N."/>
            <person name="Veneault-Fourrey C."/>
            <person name="LaButti K."/>
            <person name="Lindquist E.A."/>
            <person name="Lipzen A."/>
            <person name="Lundell T."/>
            <person name="Morin E."/>
            <person name="Murat C."/>
            <person name="Riley R."/>
            <person name="Ohm R."/>
            <person name="Sun H."/>
            <person name="Tunlid A."/>
            <person name="Henrissat B."/>
            <person name="Grigoriev I.V."/>
            <person name="Hibbett D.S."/>
            <person name="Martin F."/>
        </authorList>
    </citation>
    <scope>NUCLEOTIDE SEQUENCE [LARGE SCALE GENOMIC DNA]</scope>
    <source>
        <strain evidence="15">MUT 4182</strain>
    </source>
</reference>
<gene>
    <name evidence="14" type="ORF">M407DRAFT_222112</name>
</gene>
<dbReference type="GO" id="GO:0008270">
    <property type="term" value="F:zinc ion binding"/>
    <property type="evidence" value="ECO:0007669"/>
    <property type="project" value="UniProtKB-KW"/>
</dbReference>
<dbReference type="CDD" id="cd16100">
    <property type="entry name" value="ARID"/>
    <property type="match status" value="1"/>
</dbReference>
<dbReference type="PROSITE" id="PS50016">
    <property type="entry name" value="ZF_PHD_2"/>
    <property type="match status" value="1"/>
</dbReference>
<dbReference type="SUPFAM" id="SSF57903">
    <property type="entry name" value="FYVE/PHD zinc finger"/>
    <property type="match status" value="2"/>
</dbReference>
<dbReference type="Proteomes" id="UP000054248">
    <property type="component" value="Unassembled WGS sequence"/>
</dbReference>
<dbReference type="STRING" id="1051891.A0A0C3QGW9"/>
<evidence type="ECO:0000256" key="2">
    <source>
        <dbReference type="ARBA" id="ARBA00022723"/>
    </source>
</evidence>
<evidence type="ECO:0000256" key="5">
    <source>
        <dbReference type="ARBA" id="ARBA00022833"/>
    </source>
</evidence>
<dbReference type="PANTHER" id="PTHR10694">
    <property type="entry name" value="LYSINE-SPECIFIC DEMETHYLASE"/>
    <property type="match status" value="1"/>
</dbReference>
<evidence type="ECO:0000256" key="8">
    <source>
        <dbReference type="PROSITE-ProRule" id="PRU00146"/>
    </source>
</evidence>
<evidence type="ECO:0000313" key="14">
    <source>
        <dbReference type="EMBL" id="KIO30970.1"/>
    </source>
</evidence>
<dbReference type="InterPro" id="IPR003349">
    <property type="entry name" value="JmjN"/>
</dbReference>
<dbReference type="PROSITE" id="PS01359">
    <property type="entry name" value="ZF_PHD_1"/>
    <property type="match status" value="1"/>
</dbReference>
<accession>A0A0C3QGW9</accession>
<feature type="region of interest" description="Disordered" evidence="9">
    <location>
        <begin position="290"/>
        <end position="309"/>
    </location>
</feature>